<dbReference type="InterPro" id="IPR027417">
    <property type="entry name" value="P-loop_NTPase"/>
</dbReference>
<dbReference type="CDD" id="cd00984">
    <property type="entry name" value="DnaB_C"/>
    <property type="match status" value="1"/>
</dbReference>
<keyword evidence="16" id="KW-1185">Reference proteome</keyword>
<dbReference type="InterPro" id="IPR007692">
    <property type="entry name" value="DNA_helicase_DnaB"/>
</dbReference>
<evidence type="ECO:0000256" key="7">
    <source>
        <dbReference type="ARBA" id="ARBA00022840"/>
    </source>
</evidence>
<evidence type="ECO:0000256" key="10">
    <source>
        <dbReference type="ARBA" id="ARBA00048954"/>
    </source>
</evidence>
<comment type="similarity">
    <text evidence="1 12">Belongs to the helicase family. DnaB subfamily.</text>
</comment>
<dbReference type="RefSeq" id="WP_079723084.1">
    <property type="nucleotide sequence ID" value="NZ_BMCL01000003.1"/>
</dbReference>
<keyword evidence="5 12" id="KW-0378">Hydrolase</keyword>
<proteinExistence type="inferred from homology"/>
<dbReference type="GO" id="GO:0043139">
    <property type="term" value="F:5'-3' DNA helicase activity"/>
    <property type="evidence" value="ECO:0007669"/>
    <property type="project" value="UniProtKB-EC"/>
</dbReference>
<dbReference type="GO" id="GO:0006269">
    <property type="term" value="P:DNA replication, synthesis of primer"/>
    <property type="evidence" value="ECO:0007669"/>
    <property type="project" value="UniProtKB-UniRule"/>
</dbReference>
<dbReference type="AlphaFoldDB" id="A0A1T5JD21"/>
<evidence type="ECO:0000256" key="3">
    <source>
        <dbReference type="ARBA" id="ARBA00022705"/>
    </source>
</evidence>
<dbReference type="InterPro" id="IPR036185">
    <property type="entry name" value="DNA_heli_DnaB-like_N_sf"/>
</dbReference>
<dbReference type="EMBL" id="FUZV01000001">
    <property type="protein sequence ID" value="SKC49244.1"/>
    <property type="molecule type" value="Genomic_DNA"/>
</dbReference>
<dbReference type="GO" id="GO:1990077">
    <property type="term" value="C:primosome complex"/>
    <property type="evidence" value="ECO:0007669"/>
    <property type="project" value="UniProtKB-UniRule"/>
</dbReference>
<dbReference type="GO" id="GO:0005829">
    <property type="term" value="C:cytosol"/>
    <property type="evidence" value="ECO:0007669"/>
    <property type="project" value="TreeGrafter"/>
</dbReference>
<dbReference type="GO" id="GO:0016887">
    <property type="term" value="F:ATP hydrolysis activity"/>
    <property type="evidence" value="ECO:0007669"/>
    <property type="project" value="RHEA"/>
</dbReference>
<evidence type="ECO:0000256" key="2">
    <source>
        <dbReference type="ARBA" id="ARBA00022515"/>
    </source>
</evidence>
<dbReference type="GO" id="GO:0003677">
    <property type="term" value="F:DNA binding"/>
    <property type="evidence" value="ECO:0007669"/>
    <property type="project" value="UniProtKB-UniRule"/>
</dbReference>
<gene>
    <name evidence="15" type="ORF">SAMN06296058_0705</name>
</gene>
<comment type="function">
    <text evidence="12">The main replicative DNA helicase, it participates in initiation and elongation during chromosome replication. Travels ahead of the DNA replisome, separating dsDNA into templates for DNA synthesis. A processive ATP-dependent 5'-3' DNA helicase it has DNA-dependent ATPase activity.</text>
</comment>
<dbReference type="InterPro" id="IPR016136">
    <property type="entry name" value="DNA_helicase_N/primase_C"/>
</dbReference>
<keyword evidence="7 12" id="KW-0067">ATP-binding</keyword>
<evidence type="ECO:0000256" key="12">
    <source>
        <dbReference type="RuleBase" id="RU362085"/>
    </source>
</evidence>
<dbReference type="SUPFAM" id="SSF48024">
    <property type="entry name" value="N-terminal domain of DnaB helicase"/>
    <property type="match status" value="1"/>
</dbReference>
<evidence type="ECO:0000256" key="13">
    <source>
        <dbReference type="SAM" id="MobiDB-lite"/>
    </source>
</evidence>
<dbReference type="InterPro" id="IPR007694">
    <property type="entry name" value="DNA_helicase_DnaB-like_C"/>
</dbReference>
<evidence type="ECO:0000256" key="6">
    <source>
        <dbReference type="ARBA" id="ARBA00022806"/>
    </source>
</evidence>
<accession>A0A1T5JD21</accession>
<protein>
    <recommendedName>
        <fullName evidence="11 12">Replicative DNA helicase</fullName>
        <ecNumber evidence="11 12">5.6.2.3</ecNumber>
    </recommendedName>
</protein>
<keyword evidence="9" id="KW-0413">Isomerase</keyword>
<sequence>MTPDQRAEQLRVPPHSIEAEQAVLGAVMLSAEAYDLVADLLDTDFYRRDHQLIWRSIQYMAERNRPFDAVTLGEWFQARGAEELVAGGAYFIELASSTPSAANVRAYAEIVREARLRRGMIDAGTKLVADAFARDGREATEVLSAGQAALGDLLKSQPCELEPAGTVLKRVAEDIRRRYETGAGEITGLPFEYEELNQVISGMQAGDLIVVAGRPAMGKTTLALNIAEHVAVAQQKRVAVHSLEMTAEQLMTRAICSIGRIEHDHVKRADLTDDDWGRFTTAFAVLKNAPLMISRPRSARVQQIIAQTQREHAANPLGLVVLDYLQLLDTAGAENKNVGIGEATRLLKLMAVNLGIPVIVLSQLSRECEKRTDKRPVLGDLRDSGSIEQDADVVICLYRDEVYNPASPDKGMTEVIVRKQRSGPPGTARLKSRLDICRFDPLGDWMPTAATNDDKDKSTPPRRGWRSRGGGGARAAGGD</sequence>
<feature type="compositionally biased region" description="Gly residues" evidence="13">
    <location>
        <begin position="467"/>
        <end position="479"/>
    </location>
</feature>
<keyword evidence="4 12" id="KW-0547">Nucleotide-binding</keyword>
<keyword evidence="3 12" id="KW-0235">DNA replication</keyword>
<name>A0A1T5JD21_9GAMM</name>
<dbReference type="Proteomes" id="UP000190341">
    <property type="component" value="Unassembled WGS sequence"/>
</dbReference>
<evidence type="ECO:0000256" key="8">
    <source>
        <dbReference type="ARBA" id="ARBA00023125"/>
    </source>
</evidence>
<reference evidence="15 16" key="1">
    <citation type="submission" date="2017-02" db="EMBL/GenBank/DDBJ databases">
        <authorList>
            <person name="Peterson S.W."/>
        </authorList>
    </citation>
    <scope>NUCLEOTIDE SEQUENCE [LARGE SCALE GENOMIC DNA]</scope>
    <source>
        <strain evidence="15 16">P15</strain>
    </source>
</reference>
<dbReference type="STRING" id="428993.SAMN06296058_0705"/>
<keyword evidence="8 12" id="KW-0238">DNA-binding</keyword>
<dbReference type="Gene3D" id="1.10.860.10">
    <property type="entry name" value="DNAb Helicase, Chain A"/>
    <property type="match status" value="1"/>
</dbReference>
<evidence type="ECO:0000313" key="15">
    <source>
        <dbReference type="EMBL" id="SKC49244.1"/>
    </source>
</evidence>
<dbReference type="InterPro" id="IPR007693">
    <property type="entry name" value="DNA_helicase_DnaB-like_N"/>
</dbReference>
<dbReference type="Pfam" id="PF00772">
    <property type="entry name" value="DnaB"/>
    <property type="match status" value="1"/>
</dbReference>
<dbReference type="SUPFAM" id="SSF52540">
    <property type="entry name" value="P-loop containing nucleoside triphosphate hydrolases"/>
    <property type="match status" value="1"/>
</dbReference>
<evidence type="ECO:0000256" key="11">
    <source>
        <dbReference type="NCBIfam" id="TIGR00665"/>
    </source>
</evidence>
<dbReference type="PANTHER" id="PTHR30153">
    <property type="entry name" value="REPLICATIVE DNA HELICASE DNAB"/>
    <property type="match status" value="1"/>
</dbReference>
<organism evidence="15 16">
    <name type="scientific">Pseudoxanthomonas indica</name>
    <dbReference type="NCBI Taxonomy" id="428993"/>
    <lineage>
        <taxon>Bacteria</taxon>
        <taxon>Pseudomonadati</taxon>
        <taxon>Pseudomonadota</taxon>
        <taxon>Gammaproteobacteria</taxon>
        <taxon>Lysobacterales</taxon>
        <taxon>Lysobacteraceae</taxon>
        <taxon>Pseudoxanthomonas</taxon>
    </lineage>
</organism>
<comment type="catalytic activity">
    <reaction evidence="10 12">
        <text>ATP + H2O = ADP + phosphate + H(+)</text>
        <dbReference type="Rhea" id="RHEA:13065"/>
        <dbReference type="ChEBI" id="CHEBI:15377"/>
        <dbReference type="ChEBI" id="CHEBI:15378"/>
        <dbReference type="ChEBI" id="CHEBI:30616"/>
        <dbReference type="ChEBI" id="CHEBI:43474"/>
        <dbReference type="ChEBI" id="CHEBI:456216"/>
        <dbReference type="EC" id="5.6.2.3"/>
    </reaction>
</comment>
<dbReference type="Pfam" id="PF03796">
    <property type="entry name" value="DnaB_C"/>
    <property type="match status" value="1"/>
</dbReference>
<evidence type="ECO:0000256" key="5">
    <source>
        <dbReference type="ARBA" id="ARBA00022801"/>
    </source>
</evidence>
<dbReference type="NCBIfam" id="TIGR00665">
    <property type="entry name" value="DnaB"/>
    <property type="match status" value="1"/>
</dbReference>
<keyword evidence="6 12" id="KW-0347">Helicase</keyword>
<dbReference type="EC" id="5.6.2.3" evidence="11 12"/>
<dbReference type="GO" id="GO:0005524">
    <property type="term" value="F:ATP binding"/>
    <property type="evidence" value="ECO:0007669"/>
    <property type="project" value="UniProtKB-UniRule"/>
</dbReference>
<evidence type="ECO:0000313" key="16">
    <source>
        <dbReference type="Proteomes" id="UP000190341"/>
    </source>
</evidence>
<dbReference type="Gene3D" id="3.40.50.300">
    <property type="entry name" value="P-loop containing nucleotide triphosphate hydrolases"/>
    <property type="match status" value="1"/>
</dbReference>
<evidence type="ECO:0000256" key="4">
    <source>
        <dbReference type="ARBA" id="ARBA00022741"/>
    </source>
</evidence>
<dbReference type="PANTHER" id="PTHR30153:SF2">
    <property type="entry name" value="REPLICATIVE DNA HELICASE"/>
    <property type="match status" value="1"/>
</dbReference>
<feature type="domain" description="SF4 helicase" evidence="14">
    <location>
        <begin position="182"/>
        <end position="446"/>
    </location>
</feature>
<evidence type="ECO:0000256" key="9">
    <source>
        <dbReference type="ARBA" id="ARBA00023235"/>
    </source>
</evidence>
<evidence type="ECO:0000256" key="1">
    <source>
        <dbReference type="ARBA" id="ARBA00008428"/>
    </source>
</evidence>
<feature type="region of interest" description="Disordered" evidence="13">
    <location>
        <begin position="444"/>
        <end position="479"/>
    </location>
</feature>
<dbReference type="PROSITE" id="PS51199">
    <property type="entry name" value="SF4_HELICASE"/>
    <property type="match status" value="1"/>
</dbReference>
<dbReference type="OrthoDB" id="9773982at2"/>
<evidence type="ECO:0000259" key="14">
    <source>
        <dbReference type="PROSITE" id="PS51199"/>
    </source>
</evidence>
<keyword evidence="2 12" id="KW-0639">Primosome</keyword>